<evidence type="ECO:0000313" key="1">
    <source>
        <dbReference type="EMBL" id="KYG64697.1"/>
    </source>
</evidence>
<comment type="caution">
    <text evidence="1">The sequence shown here is derived from an EMBL/GenBank/DDBJ whole genome shotgun (WGS) entry which is preliminary data.</text>
</comment>
<dbReference type="AlphaFoldDB" id="A0A150WLN2"/>
<dbReference type="Proteomes" id="UP000075320">
    <property type="component" value="Unassembled WGS sequence"/>
</dbReference>
<organism evidence="1 2">
    <name type="scientific">Bdellovibrio bacteriovorus</name>
    <dbReference type="NCBI Taxonomy" id="959"/>
    <lineage>
        <taxon>Bacteria</taxon>
        <taxon>Pseudomonadati</taxon>
        <taxon>Bdellovibrionota</taxon>
        <taxon>Bdellovibrionia</taxon>
        <taxon>Bdellovibrionales</taxon>
        <taxon>Pseudobdellovibrionaceae</taxon>
        <taxon>Bdellovibrio</taxon>
    </lineage>
</organism>
<evidence type="ECO:0000313" key="2">
    <source>
        <dbReference type="Proteomes" id="UP000075320"/>
    </source>
</evidence>
<gene>
    <name evidence="1" type="ORF">AZI86_10830</name>
</gene>
<name>A0A150WLN2_BDEBC</name>
<accession>A0A150WLN2</accession>
<reference evidence="1 2" key="1">
    <citation type="submission" date="2016-03" db="EMBL/GenBank/DDBJ databases">
        <authorList>
            <person name="Ploux O."/>
        </authorList>
    </citation>
    <scope>NUCLEOTIDE SEQUENCE [LARGE SCALE GENOMIC DNA]</scope>
    <source>
        <strain evidence="1 2">R0</strain>
    </source>
</reference>
<dbReference type="EMBL" id="LUKE01000002">
    <property type="protein sequence ID" value="KYG64697.1"/>
    <property type="molecule type" value="Genomic_DNA"/>
</dbReference>
<keyword evidence="2" id="KW-1185">Reference proteome</keyword>
<protein>
    <recommendedName>
        <fullName evidence="3">Organic solvent tolerance protein</fullName>
    </recommendedName>
</protein>
<sequence>MSYNDNKENELTLNYSFKSYFSAATSFYKFEDIIEATLPRASLLAKRWNNEDSQGNVYLGVGYGLEKSFNESKGVGLAQIDADWESRKYYVAASYAQFFRQDSDFVKREDIKQGKVRAGFAPYLAEYNDLNTWFIAQFKKQDNEDIEVTQFVRLFYRNVLIELGTTLGGGGALNFMAHY</sequence>
<proteinExistence type="predicted"/>
<evidence type="ECO:0008006" key="3">
    <source>
        <dbReference type="Google" id="ProtNLM"/>
    </source>
</evidence>